<accession>A0A369K8Z5</accession>
<keyword evidence="2" id="KW-1185">Reference proteome</keyword>
<dbReference type="AlphaFoldDB" id="A0A369K8Z5"/>
<sequence>MSETCRTLHDVAFSKNMWLSAIVALTAGHYLDEDAIQRLRPITTHKLVDIARKLSHGPEWSPEYPDGAIVPRAAIVNIAEHVLLMVPQAEAALMAIGMIQRTPSYRHSMRLLPGGEYLLCHGSSKLQCYNVVENMLVWAYFSSCCDDSLVKDYATVLVDQGTQAIIVVTLCSGLQLGDSRNTRVAEVIQLDLRTAAFRSLLTPEAPETSDEGDFTDPLIAVDFIALRLSFTGRTVLAYLKTGSSRPQNSHHGYM</sequence>
<dbReference type="OrthoDB" id="3051145at2759"/>
<protein>
    <submittedName>
        <fullName evidence="1">Uncharacterized protein</fullName>
    </submittedName>
</protein>
<evidence type="ECO:0000313" key="1">
    <source>
        <dbReference type="EMBL" id="RDB28264.1"/>
    </source>
</evidence>
<reference evidence="1" key="1">
    <citation type="submission" date="2018-04" db="EMBL/GenBank/DDBJ databases">
        <title>Whole genome sequencing of Hypsizygus marmoreus.</title>
        <authorList>
            <person name="Choi I.-G."/>
            <person name="Min B."/>
            <person name="Kim J.-G."/>
            <person name="Kim S."/>
            <person name="Oh Y.-L."/>
            <person name="Kong W.-S."/>
            <person name="Park H."/>
            <person name="Jeong J."/>
            <person name="Song E.-S."/>
        </authorList>
    </citation>
    <scope>NUCLEOTIDE SEQUENCE [LARGE SCALE GENOMIC DNA]</scope>
    <source>
        <strain evidence="1">51987-8</strain>
    </source>
</reference>
<gene>
    <name evidence="1" type="ORF">Hypma_001455</name>
</gene>
<proteinExistence type="predicted"/>
<dbReference type="InParanoid" id="A0A369K8Z5"/>
<organism evidence="1 2">
    <name type="scientific">Hypsizygus marmoreus</name>
    <name type="common">White beech mushroom</name>
    <name type="synonym">Agaricus marmoreus</name>
    <dbReference type="NCBI Taxonomy" id="39966"/>
    <lineage>
        <taxon>Eukaryota</taxon>
        <taxon>Fungi</taxon>
        <taxon>Dikarya</taxon>
        <taxon>Basidiomycota</taxon>
        <taxon>Agaricomycotina</taxon>
        <taxon>Agaricomycetes</taxon>
        <taxon>Agaricomycetidae</taxon>
        <taxon>Agaricales</taxon>
        <taxon>Tricholomatineae</taxon>
        <taxon>Lyophyllaceae</taxon>
        <taxon>Hypsizygus</taxon>
    </lineage>
</organism>
<name>A0A369K8Z5_HYPMA</name>
<dbReference type="Proteomes" id="UP000076154">
    <property type="component" value="Unassembled WGS sequence"/>
</dbReference>
<dbReference type="EMBL" id="LUEZ02000012">
    <property type="protein sequence ID" value="RDB28264.1"/>
    <property type="molecule type" value="Genomic_DNA"/>
</dbReference>
<evidence type="ECO:0000313" key="2">
    <source>
        <dbReference type="Proteomes" id="UP000076154"/>
    </source>
</evidence>
<comment type="caution">
    <text evidence="1">The sequence shown here is derived from an EMBL/GenBank/DDBJ whole genome shotgun (WGS) entry which is preliminary data.</text>
</comment>